<organism evidence="7 8">
    <name type="scientific">Propionispira arboris</name>
    <dbReference type="NCBI Taxonomy" id="84035"/>
    <lineage>
        <taxon>Bacteria</taxon>
        <taxon>Bacillati</taxon>
        <taxon>Bacillota</taxon>
        <taxon>Negativicutes</taxon>
        <taxon>Selenomonadales</taxon>
        <taxon>Selenomonadaceae</taxon>
        <taxon>Propionispira</taxon>
    </lineage>
</organism>
<feature type="domain" description="ABC transmembrane type-1" evidence="6">
    <location>
        <begin position="61"/>
        <end position="255"/>
    </location>
</feature>
<dbReference type="InterPro" id="IPR000515">
    <property type="entry name" value="MetI-like"/>
</dbReference>
<dbReference type="CDD" id="cd06261">
    <property type="entry name" value="TM_PBP2"/>
    <property type="match status" value="2"/>
</dbReference>
<feature type="transmembrane region" description="Helical" evidence="5">
    <location>
        <begin position="489"/>
        <end position="510"/>
    </location>
</feature>
<dbReference type="Proteomes" id="UP000199662">
    <property type="component" value="Unassembled WGS sequence"/>
</dbReference>
<evidence type="ECO:0000259" key="6">
    <source>
        <dbReference type="PROSITE" id="PS50928"/>
    </source>
</evidence>
<comment type="similarity">
    <text evidence="5">Belongs to the binding-protein-dependent transport system permease family.</text>
</comment>
<dbReference type="AlphaFoldDB" id="A0A1H6YR89"/>
<feature type="transmembrane region" description="Helical" evidence="5">
    <location>
        <begin position="12"/>
        <end position="32"/>
    </location>
</feature>
<dbReference type="PROSITE" id="PS50928">
    <property type="entry name" value="ABC_TM1"/>
    <property type="match status" value="2"/>
</dbReference>
<dbReference type="Pfam" id="PF00528">
    <property type="entry name" value="BPD_transp_1"/>
    <property type="match status" value="2"/>
</dbReference>
<dbReference type="PANTHER" id="PTHR42744:SF1">
    <property type="entry name" value="BINDING-PROTEIN-DEPENDENT TRANSPORT SYSTEMS INNER MEMBRANE COMPONENT"/>
    <property type="match status" value="1"/>
</dbReference>
<evidence type="ECO:0000313" key="8">
    <source>
        <dbReference type="Proteomes" id="UP000199662"/>
    </source>
</evidence>
<evidence type="ECO:0000256" key="3">
    <source>
        <dbReference type="ARBA" id="ARBA00022989"/>
    </source>
</evidence>
<dbReference type="SUPFAM" id="SSF161098">
    <property type="entry name" value="MetI-like"/>
    <property type="match status" value="2"/>
</dbReference>
<evidence type="ECO:0000313" key="7">
    <source>
        <dbReference type="EMBL" id="SEJ43803.1"/>
    </source>
</evidence>
<name>A0A1H6YR89_9FIRM</name>
<feature type="transmembrane region" description="Helical" evidence="5">
    <location>
        <begin position="128"/>
        <end position="151"/>
    </location>
</feature>
<feature type="transmembrane region" description="Helical" evidence="5">
    <location>
        <begin position="236"/>
        <end position="256"/>
    </location>
</feature>
<keyword evidence="8" id="KW-1185">Reference proteome</keyword>
<gene>
    <name evidence="7" type="ORF">SAMN05660742_107156</name>
</gene>
<keyword evidence="2 5" id="KW-0812">Transmembrane</keyword>
<keyword evidence="4 5" id="KW-0472">Membrane</keyword>
<feature type="domain" description="ABC transmembrane type-1" evidence="6">
    <location>
        <begin position="375"/>
        <end position="565"/>
    </location>
</feature>
<keyword evidence="3 5" id="KW-1133">Transmembrane helix</keyword>
<dbReference type="Gene3D" id="1.10.3720.10">
    <property type="entry name" value="MetI-like"/>
    <property type="match status" value="2"/>
</dbReference>
<feature type="transmembrane region" description="Helical" evidence="5">
    <location>
        <begin position="547"/>
        <end position="566"/>
    </location>
</feature>
<proteinExistence type="inferred from homology"/>
<dbReference type="STRING" id="84035.SAMN05660742_107156"/>
<sequence>MALFTANISKRKFSIIDFFILAFIFILFYTILKLGAGMSIPFSPKQQPAISLEPNMLPYYAGRSLLRMFIAFGASLIFTFIYGYIAAKNKFAQKILIPLLDILQSVPVLGFLSVTIVAFMAFFPGSLLGVECASIFAIFTGQAWNMTFSFYHSLVTTPKDLQEAATILHLNWWQKLIKLELPVAMIGLVWNGMMSFGGGWFFLAASEAISVLGENIHLPGVGSFLAAAVEAGNMEAIYYSILTMLIMIILVDQLFWRPLVVWSQKFKIELSESSDMPSSYVYNLLQRSALIRLINEWVLNPLCKVFNCIFNQIAELSTAASLSMQSRTSIKGLPTIVPLCLTVGVLYLLAEPAQEAFAMLAAMEPRELFSILQLGFYTFIRVIIALLLGLIWTIPIGVKIGLTPKLSKIFQPVIQIAASFPANMLFPFITILFVKFHVDFQWGCIALMMLGTQWYILFNVIAGTSSIPNDLIEVSSIFNMKGWNKWKTLILPSIFPHLVTGLITASGGAWNASIVSELVSWHENDLVATGLGAYISQATTQGDWPKIVLGITVMCIFVVMINRFVWHRLYRLAEVKYHID</sequence>
<feature type="transmembrane region" description="Helical" evidence="5">
    <location>
        <begin position="99"/>
        <end position="122"/>
    </location>
</feature>
<evidence type="ECO:0000256" key="5">
    <source>
        <dbReference type="RuleBase" id="RU363032"/>
    </source>
</evidence>
<feature type="transmembrane region" description="Helical" evidence="5">
    <location>
        <begin position="440"/>
        <end position="462"/>
    </location>
</feature>
<feature type="transmembrane region" description="Helical" evidence="5">
    <location>
        <begin position="65"/>
        <end position="87"/>
    </location>
</feature>
<accession>A0A1H6YR89</accession>
<dbReference type="EMBL" id="FNZK01000007">
    <property type="protein sequence ID" value="SEJ43803.1"/>
    <property type="molecule type" value="Genomic_DNA"/>
</dbReference>
<dbReference type="InterPro" id="IPR035906">
    <property type="entry name" value="MetI-like_sf"/>
</dbReference>
<keyword evidence="5" id="KW-0813">Transport</keyword>
<dbReference type="RefSeq" id="WP_091831032.1">
    <property type="nucleotide sequence ID" value="NZ_FNZK01000007.1"/>
</dbReference>
<dbReference type="PANTHER" id="PTHR42744">
    <property type="entry name" value="BINDING-PROTEIN-DEPENDENT TRANSPORT SYSTEMS INNER MEMBRANE COMPONENT"/>
    <property type="match status" value="1"/>
</dbReference>
<reference evidence="8" key="1">
    <citation type="submission" date="2016-10" db="EMBL/GenBank/DDBJ databases">
        <authorList>
            <person name="Varghese N."/>
            <person name="Submissions S."/>
        </authorList>
    </citation>
    <scope>NUCLEOTIDE SEQUENCE [LARGE SCALE GENOMIC DNA]</scope>
    <source>
        <strain evidence="8">DSM 2179</strain>
    </source>
</reference>
<evidence type="ECO:0000256" key="1">
    <source>
        <dbReference type="ARBA" id="ARBA00004141"/>
    </source>
</evidence>
<evidence type="ECO:0000256" key="4">
    <source>
        <dbReference type="ARBA" id="ARBA00023136"/>
    </source>
</evidence>
<feature type="transmembrane region" description="Helical" evidence="5">
    <location>
        <begin position="332"/>
        <end position="350"/>
    </location>
</feature>
<feature type="transmembrane region" description="Helical" evidence="5">
    <location>
        <begin position="413"/>
        <end position="434"/>
    </location>
</feature>
<feature type="transmembrane region" description="Helical" evidence="5">
    <location>
        <begin position="370"/>
        <end position="392"/>
    </location>
</feature>
<feature type="transmembrane region" description="Helical" evidence="5">
    <location>
        <begin position="181"/>
        <end position="203"/>
    </location>
</feature>
<dbReference type="GO" id="GO:0055085">
    <property type="term" value="P:transmembrane transport"/>
    <property type="evidence" value="ECO:0007669"/>
    <property type="project" value="InterPro"/>
</dbReference>
<comment type="subcellular location">
    <subcellularLocation>
        <location evidence="5">Cell membrane</location>
        <topology evidence="5">Multi-pass membrane protein</topology>
    </subcellularLocation>
    <subcellularLocation>
        <location evidence="1">Membrane</location>
        <topology evidence="1">Multi-pass membrane protein</topology>
    </subcellularLocation>
</comment>
<evidence type="ECO:0000256" key="2">
    <source>
        <dbReference type="ARBA" id="ARBA00022692"/>
    </source>
</evidence>
<dbReference type="GO" id="GO:0005886">
    <property type="term" value="C:plasma membrane"/>
    <property type="evidence" value="ECO:0007669"/>
    <property type="project" value="UniProtKB-SubCell"/>
</dbReference>
<protein>
    <submittedName>
        <fullName evidence="7">NitT/TauT family transport system permease protein</fullName>
    </submittedName>
</protein>